<evidence type="ECO:0000259" key="1">
    <source>
        <dbReference type="Pfam" id="PF08241"/>
    </source>
</evidence>
<reference evidence="2 3" key="1">
    <citation type="submission" date="2022-10" db="EMBL/GenBank/DDBJ databases">
        <title>Pararhodobacter sp. nov., isolated from marine algae.</title>
        <authorList>
            <person name="Choi B.J."/>
            <person name="Kim J.M."/>
            <person name="Lee J.K."/>
            <person name="Choi D.G."/>
            <person name="Jeon C.O."/>
        </authorList>
    </citation>
    <scope>NUCLEOTIDE SEQUENCE [LARGE SCALE GENOMIC DNA]</scope>
    <source>
        <strain evidence="2 3">ZQ420</strain>
    </source>
</reference>
<name>A0ABT3GTR8_9RHOB</name>
<dbReference type="PANTHER" id="PTHR43591">
    <property type="entry name" value="METHYLTRANSFERASE"/>
    <property type="match status" value="1"/>
</dbReference>
<proteinExistence type="predicted"/>
<feature type="domain" description="Methyltransferase type 11" evidence="1">
    <location>
        <begin position="74"/>
        <end position="169"/>
    </location>
</feature>
<protein>
    <submittedName>
        <fullName evidence="2">Class I SAM-dependent methyltransferase</fullName>
    </submittedName>
</protein>
<keyword evidence="3" id="KW-1185">Reference proteome</keyword>
<comment type="caution">
    <text evidence="2">The sequence shown here is derived from an EMBL/GenBank/DDBJ whole genome shotgun (WGS) entry which is preliminary data.</text>
</comment>
<dbReference type="Proteomes" id="UP001208938">
    <property type="component" value="Unassembled WGS sequence"/>
</dbReference>
<dbReference type="GO" id="GO:0008168">
    <property type="term" value="F:methyltransferase activity"/>
    <property type="evidence" value="ECO:0007669"/>
    <property type="project" value="UniProtKB-KW"/>
</dbReference>
<dbReference type="PANTHER" id="PTHR43591:SF24">
    <property type="entry name" value="2-METHOXY-6-POLYPRENYL-1,4-BENZOQUINOL METHYLASE, MITOCHONDRIAL"/>
    <property type="match status" value="1"/>
</dbReference>
<keyword evidence="2" id="KW-0808">Transferase</keyword>
<evidence type="ECO:0000313" key="3">
    <source>
        <dbReference type="Proteomes" id="UP001208938"/>
    </source>
</evidence>
<keyword evidence="2" id="KW-0489">Methyltransferase</keyword>
<dbReference type="InterPro" id="IPR013216">
    <property type="entry name" value="Methyltransf_11"/>
</dbReference>
<evidence type="ECO:0000313" key="2">
    <source>
        <dbReference type="EMBL" id="MCW1930915.1"/>
    </source>
</evidence>
<dbReference type="Gene3D" id="3.40.50.150">
    <property type="entry name" value="Vaccinia Virus protein VP39"/>
    <property type="match status" value="1"/>
</dbReference>
<accession>A0ABT3GTR8</accession>
<dbReference type="EMBL" id="JAPDFL010000001">
    <property type="protein sequence ID" value="MCW1930915.1"/>
    <property type="molecule type" value="Genomic_DNA"/>
</dbReference>
<sequence length="250" mass="27509">MPGDDRLRLHPDDYDFAILHPAFRRLFGTTDLYNYGYWRRATGEPIATLPEAATRLVSLHIDTDPHRDTARSVLDVGCGLGACTALFAAGYPAATITGINYSARQIAYANDTYASAQIRFHQMDATALDFPDQSVDCIHAVEAAMHFRPRSAFFAEARRLLVPGGRLILTDVLADRPTSFIPSVNDERTPGDYARALQVAGLEPVEIRDIRADTILPFAGVMHRSAMHAYGREIEESLSAYLLVCAVNPG</sequence>
<dbReference type="InterPro" id="IPR029063">
    <property type="entry name" value="SAM-dependent_MTases_sf"/>
</dbReference>
<dbReference type="SUPFAM" id="SSF53335">
    <property type="entry name" value="S-adenosyl-L-methionine-dependent methyltransferases"/>
    <property type="match status" value="1"/>
</dbReference>
<dbReference type="RefSeq" id="WP_264504082.1">
    <property type="nucleotide sequence ID" value="NZ_JAPDFL010000001.1"/>
</dbReference>
<gene>
    <name evidence="2" type="ORF">OKW52_01170</name>
</gene>
<dbReference type="GO" id="GO:0032259">
    <property type="term" value="P:methylation"/>
    <property type="evidence" value="ECO:0007669"/>
    <property type="project" value="UniProtKB-KW"/>
</dbReference>
<organism evidence="2 3">
    <name type="scientific">Pararhodobacter zhoushanensis</name>
    <dbReference type="NCBI Taxonomy" id="2479545"/>
    <lineage>
        <taxon>Bacteria</taxon>
        <taxon>Pseudomonadati</taxon>
        <taxon>Pseudomonadota</taxon>
        <taxon>Alphaproteobacteria</taxon>
        <taxon>Rhodobacterales</taxon>
        <taxon>Paracoccaceae</taxon>
        <taxon>Pararhodobacter</taxon>
    </lineage>
</organism>
<dbReference type="CDD" id="cd02440">
    <property type="entry name" value="AdoMet_MTases"/>
    <property type="match status" value="1"/>
</dbReference>
<dbReference type="Pfam" id="PF08241">
    <property type="entry name" value="Methyltransf_11"/>
    <property type="match status" value="1"/>
</dbReference>